<organism evidence="1 2">
    <name type="scientific">Artomyces pyxidatus</name>
    <dbReference type="NCBI Taxonomy" id="48021"/>
    <lineage>
        <taxon>Eukaryota</taxon>
        <taxon>Fungi</taxon>
        <taxon>Dikarya</taxon>
        <taxon>Basidiomycota</taxon>
        <taxon>Agaricomycotina</taxon>
        <taxon>Agaricomycetes</taxon>
        <taxon>Russulales</taxon>
        <taxon>Auriscalpiaceae</taxon>
        <taxon>Artomyces</taxon>
    </lineage>
</organism>
<proteinExistence type="predicted"/>
<dbReference type="Proteomes" id="UP000814140">
    <property type="component" value="Unassembled WGS sequence"/>
</dbReference>
<evidence type="ECO:0000313" key="1">
    <source>
        <dbReference type="EMBL" id="KAI0059330.1"/>
    </source>
</evidence>
<sequence>MSSTSTALAVALVFSTSLISAVRAETEITSGRRRGRSGLAGRVIAGIVVACVVGTLLLLALCVICCMRRRRARGLAGGGVPQSSRMGLPFFNARPARGPQTGGMMNGPYAGGPNAGNAYNKEAGAGVGPGNVSDLALRVDMR</sequence>
<evidence type="ECO:0000313" key="2">
    <source>
        <dbReference type="Proteomes" id="UP000814140"/>
    </source>
</evidence>
<gene>
    <name evidence="1" type="ORF">BV25DRAFT_1139988</name>
</gene>
<protein>
    <submittedName>
        <fullName evidence="1">Uncharacterized protein</fullName>
    </submittedName>
</protein>
<dbReference type="EMBL" id="MU277227">
    <property type="protein sequence ID" value="KAI0059330.1"/>
    <property type="molecule type" value="Genomic_DNA"/>
</dbReference>
<reference evidence="1" key="1">
    <citation type="submission" date="2021-03" db="EMBL/GenBank/DDBJ databases">
        <authorList>
            <consortium name="DOE Joint Genome Institute"/>
            <person name="Ahrendt S."/>
            <person name="Looney B.P."/>
            <person name="Miyauchi S."/>
            <person name="Morin E."/>
            <person name="Drula E."/>
            <person name="Courty P.E."/>
            <person name="Chicoki N."/>
            <person name="Fauchery L."/>
            <person name="Kohler A."/>
            <person name="Kuo A."/>
            <person name="Labutti K."/>
            <person name="Pangilinan J."/>
            <person name="Lipzen A."/>
            <person name="Riley R."/>
            <person name="Andreopoulos W."/>
            <person name="He G."/>
            <person name="Johnson J."/>
            <person name="Barry K.W."/>
            <person name="Grigoriev I.V."/>
            <person name="Nagy L."/>
            <person name="Hibbett D."/>
            <person name="Henrissat B."/>
            <person name="Matheny P.B."/>
            <person name="Labbe J."/>
            <person name="Martin F."/>
        </authorList>
    </citation>
    <scope>NUCLEOTIDE SEQUENCE</scope>
    <source>
        <strain evidence="1">HHB10654</strain>
    </source>
</reference>
<keyword evidence="2" id="KW-1185">Reference proteome</keyword>
<comment type="caution">
    <text evidence="1">The sequence shown here is derived from an EMBL/GenBank/DDBJ whole genome shotgun (WGS) entry which is preliminary data.</text>
</comment>
<reference evidence="1" key="2">
    <citation type="journal article" date="2022" name="New Phytol.">
        <title>Evolutionary transition to the ectomycorrhizal habit in the genomes of a hyperdiverse lineage of mushroom-forming fungi.</title>
        <authorList>
            <person name="Looney B."/>
            <person name="Miyauchi S."/>
            <person name="Morin E."/>
            <person name="Drula E."/>
            <person name="Courty P.E."/>
            <person name="Kohler A."/>
            <person name="Kuo A."/>
            <person name="LaButti K."/>
            <person name="Pangilinan J."/>
            <person name="Lipzen A."/>
            <person name="Riley R."/>
            <person name="Andreopoulos W."/>
            <person name="He G."/>
            <person name="Johnson J."/>
            <person name="Nolan M."/>
            <person name="Tritt A."/>
            <person name="Barry K.W."/>
            <person name="Grigoriev I.V."/>
            <person name="Nagy L.G."/>
            <person name="Hibbett D."/>
            <person name="Henrissat B."/>
            <person name="Matheny P.B."/>
            <person name="Labbe J."/>
            <person name="Martin F.M."/>
        </authorList>
    </citation>
    <scope>NUCLEOTIDE SEQUENCE</scope>
    <source>
        <strain evidence="1">HHB10654</strain>
    </source>
</reference>
<accession>A0ACB8SSA4</accession>
<name>A0ACB8SSA4_9AGAM</name>